<accession>A0A0C4DUN8</accession>
<evidence type="ECO:0000313" key="3">
    <source>
        <dbReference type="EnsemblFungi" id="MAPG_03679T0"/>
    </source>
</evidence>
<evidence type="ECO:0000313" key="4">
    <source>
        <dbReference type="Proteomes" id="UP000011715"/>
    </source>
</evidence>
<reference evidence="4" key="1">
    <citation type="submission" date="2010-05" db="EMBL/GenBank/DDBJ databases">
        <title>The genome sequence of Magnaporthe poae strain ATCC 64411.</title>
        <authorList>
            <person name="Ma L.-J."/>
            <person name="Dead R."/>
            <person name="Young S."/>
            <person name="Zeng Q."/>
            <person name="Koehrsen M."/>
            <person name="Alvarado L."/>
            <person name="Berlin A."/>
            <person name="Chapman S.B."/>
            <person name="Chen Z."/>
            <person name="Freedman E."/>
            <person name="Gellesch M."/>
            <person name="Goldberg J."/>
            <person name="Griggs A."/>
            <person name="Gujja S."/>
            <person name="Heilman E.R."/>
            <person name="Heiman D."/>
            <person name="Hepburn T."/>
            <person name="Howarth C."/>
            <person name="Jen D."/>
            <person name="Larson L."/>
            <person name="Mehta T."/>
            <person name="Neiman D."/>
            <person name="Pearson M."/>
            <person name="Roberts A."/>
            <person name="Saif S."/>
            <person name="Shea T."/>
            <person name="Shenoy N."/>
            <person name="Sisk P."/>
            <person name="Stolte C."/>
            <person name="Sykes S."/>
            <person name="Walk T."/>
            <person name="White J."/>
            <person name="Yandava C."/>
            <person name="Haas B."/>
            <person name="Nusbaum C."/>
            <person name="Birren B."/>
        </authorList>
    </citation>
    <scope>NUCLEOTIDE SEQUENCE [LARGE SCALE GENOMIC DNA]</scope>
    <source>
        <strain evidence="4">ATCC 64411 / 73-15</strain>
    </source>
</reference>
<reference evidence="2" key="2">
    <citation type="submission" date="2010-05" db="EMBL/GenBank/DDBJ databases">
        <title>The Genome Sequence of Magnaporthe poae strain ATCC 64411.</title>
        <authorList>
            <consortium name="The Broad Institute Genome Sequencing Platform"/>
            <consortium name="Broad Institute Genome Sequencing Center for Infectious Disease"/>
            <person name="Ma L.-J."/>
            <person name="Dead R."/>
            <person name="Young S."/>
            <person name="Zeng Q."/>
            <person name="Koehrsen M."/>
            <person name="Alvarado L."/>
            <person name="Berlin A."/>
            <person name="Chapman S.B."/>
            <person name="Chen Z."/>
            <person name="Freedman E."/>
            <person name="Gellesch M."/>
            <person name="Goldberg J."/>
            <person name="Griggs A."/>
            <person name="Gujja S."/>
            <person name="Heilman E.R."/>
            <person name="Heiman D."/>
            <person name="Hepburn T."/>
            <person name="Howarth C."/>
            <person name="Jen D."/>
            <person name="Larson L."/>
            <person name="Mehta T."/>
            <person name="Neiman D."/>
            <person name="Pearson M."/>
            <person name="Roberts A."/>
            <person name="Saif S."/>
            <person name="Shea T."/>
            <person name="Shenoy N."/>
            <person name="Sisk P."/>
            <person name="Stolte C."/>
            <person name="Sykes S."/>
            <person name="Walk T."/>
            <person name="White J."/>
            <person name="Yandava C."/>
            <person name="Haas B."/>
            <person name="Nusbaum C."/>
            <person name="Birren B."/>
        </authorList>
    </citation>
    <scope>NUCLEOTIDE SEQUENCE</scope>
    <source>
        <strain evidence="2">ATCC 64411</strain>
    </source>
</reference>
<dbReference type="eggNOG" id="ENOG502ST0G">
    <property type="taxonomic scope" value="Eukaryota"/>
</dbReference>
<protein>
    <submittedName>
        <fullName evidence="2 3">Uncharacterized protein</fullName>
    </submittedName>
</protein>
<dbReference type="VEuPathDB" id="FungiDB:MAPG_03679"/>
<dbReference type="EMBL" id="ADBL01000874">
    <property type="status" value="NOT_ANNOTATED_CDS"/>
    <property type="molecule type" value="Genomic_DNA"/>
</dbReference>
<dbReference type="OrthoDB" id="5334244at2759"/>
<reference evidence="3" key="4">
    <citation type="journal article" date="2015" name="G3 (Bethesda)">
        <title>Genome sequences of three phytopathogenic species of the Magnaporthaceae family of fungi.</title>
        <authorList>
            <person name="Okagaki L.H."/>
            <person name="Nunes C.C."/>
            <person name="Sailsbery J."/>
            <person name="Clay B."/>
            <person name="Brown D."/>
            <person name="John T."/>
            <person name="Oh Y."/>
            <person name="Young N."/>
            <person name="Fitzgerald M."/>
            <person name="Haas B.J."/>
            <person name="Zeng Q."/>
            <person name="Young S."/>
            <person name="Adiconis X."/>
            <person name="Fan L."/>
            <person name="Levin J.Z."/>
            <person name="Mitchell T.K."/>
            <person name="Okubara P.A."/>
            <person name="Farman M.L."/>
            <person name="Kohn L.M."/>
            <person name="Birren B."/>
            <person name="Ma L.-J."/>
            <person name="Dean R.A."/>
        </authorList>
    </citation>
    <scope>NUCLEOTIDE SEQUENCE</scope>
    <source>
        <strain evidence="3">ATCC 64411 / 73-15</strain>
    </source>
</reference>
<feature type="compositionally biased region" description="Polar residues" evidence="1">
    <location>
        <begin position="32"/>
        <end position="59"/>
    </location>
</feature>
<dbReference type="EMBL" id="GL876968">
    <property type="protein sequence ID" value="KLU84639.1"/>
    <property type="molecule type" value="Genomic_DNA"/>
</dbReference>
<sequence>MHRLSASLPRLRALAQAPRSSLPSLAAMKPRTASNSARPATLFATTDISTKQHRAYTSTSAPKESEGPSAESGGSRSKDAAEAANRTTTNSTADPTTAGIDTLAERSAKGQTGGGEPLESTSENAPPKPKISNASVPGNSGMDKLTDEQRREVEEHNRDFEKRHDRAGPAAGDKVHKDFWSGGGTRETPGTK</sequence>
<reference evidence="2" key="3">
    <citation type="submission" date="2011-03" db="EMBL/GenBank/DDBJ databases">
        <title>Annotation of Magnaporthe poae ATCC 64411.</title>
        <authorList>
            <person name="Ma L.-J."/>
            <person name="Dead R."/>
            <person name="Young S.K."/>
            <person name="Zeng Q."/>
            <person name="Gargeya S."/>
            <person name="Fitzgerald M."/>
            <person name="Haas B."/>
            <person name="Abouelleil A."/>
            <person name="Alvarado L."/>
            <person name="Arachchi H.M."/>
            <person name="Berlin A."/>
            <person name="Brown A."/>
            <person name="Chapman S.B."/>
            <person name="Chen Z."/>
            <person name="Dunbar C."/>
            <person name="Freedman E."/>
            <person name="Gearin G."/>
            <person name="Gellesch M."/>
            <person name="Goldberg J."/>
            <person name="Griggs A."/>
            <person name="Gujja S."/>
            <person name="Heiman D."/>
            <person name="Howarth C."/>
            <person name="Larson L."/>
            <person name="Lui A."/>
            <person name="MacDonald P.J.P."/>
            <person name="Mehta T."/>
            <person name="Montmayeur A."/>
            <person name="Murphy C."/>
            <person name="Neiman D."/>
            <person name="Pearson M."/>
            <person name="Priest M."/>
            <person name="Roberts A."/>
            <person name="Saif S."/>
            <person name="Shea T."/>
            <person name="Shenoy N."/>
            <person name="Sisk P."/>
            <person name="Stolte C."/>
            <person name="Sykes S."/>
            <person name="Yandava C."/>
            <person name="Wortman J."/>
            <person name="Nusbaum C."/>
            <person name="Birren B."/>
        </authorList>
    </citation>
    <scope>NUCLEOTIDE SEQUENCE</scope>
    <source>
        <strain evidence="2">ATCC 64411</strain>
    </source>
</reference>
<reference evidence="3" key="5">
    <citation type="submission" date="2015-06" db="UniProtKB">
        <authorList>
            <consortium name="EnsemblFungi"/>
        </authorList>
    </citation>
    <scope>IDENTIFICATION</scope>
    <source>
        <strain evidence="3">ATCC 64411</strain>
    </source>
</reference>
<feature type="compositionally biased region" description="Low complexity" evidence="1">
    <location>
        <begin position="87"/>
        <end position="97"/>
    </location>
</feature>
<dbReference type="Proteomes" id="UP000011715">
    <property type="component" value="Unassembled WGS sequence"/>
</dbReference>
<feature type="compositionally biased region" description="Low complexity" evidence="1">
    <location>
        <begin position="1"/>
        <end position="22"/>
    </location>
</feature>
<dbReference type="EnsemblFungi" id="MAPG_03679T0">
    <property type="protein sequence ID" value="MAPG_03679T0"/>
    <property type="gene ID" value="MAPG_03679"/>
</dbReference>
<feature type="region of interest" description="Disordered" evidence="1">
    <location>
        <begin position="1"/>
        <end position="192"/>
    </location>
</feature>
<gene>
    <name evidence="2" type="ORF">MAPG_03679</name>
</gene>
<feature type="compositionally biased region" description="Basic and acidic residues" evidence="1">
    <location>
        <begin position="144"/>
        <end position="179"/>
    </location>
</feature>
<keyword evidence="4" id="KW-1185">Reference proteome</keyword>
<dbReference type="OMA" id="VNPKFWG"/>
<evidence type="ECO:0000256" key="1">
    <source>
        <dbReference type="SAM" id="MobiDB-lite"/>
    </source>
</evidence>
<proteinExistence type="predicted"/>
<organism evidence="3 4">
    <name type="scientific">Magnaporthiopsis poae (strain ATCC 64411 / 73-15)</name>
    <name type="common">Kentucky bluegrass fungus</name>
    <name type="synonym">Magnaporthe poae</name>
    <dbReference type="NCBI Taxonomy" id="644358"/>
    <lineage>
        <taxon>Eukaryota</taxon>
        <taxon>Fungi</taxon>
        <taxon>Dikarya</taxon>
        <taxon>Ascomycota</taxon>
        <taxon>Pezizomycotina</taxon>
        <taxon>Sordariomycetes</taxon>
        <taxon>Sordariomycetidae</taxon>
        <taxon>Magnaporthales</taxon>
        <taxon>Magnaporthaceae</taxon>
        <taxon>Magnaporthiopsis</taxon>
    </lineage>
</organism>
<evidence type="ECO:0000313" key="2">
    <source>
        <dbReference type="EMBL" id="KLU84639.1"/>
    </source>
</evidence>
<name>A0A0C4DUN8_MAGP6</name>
<dbReference type="AlphaFoldDB" id="A0A0C4DUN8"/>